<sequence length="99" mass="11458">MFLSDKRHTPTMLQVKKEKKPDPPPQVYDIDLMNAEQEDDPLDVPRTYQVKQLFHCYTGYCLVFVGQPQPGAGPSRVLDRKEHAEAVFLAQFHLLNNYL</sequence>
<dbReference type="Proteomes" id="UP000183567">
    <property type="component" value="Unassembled WGS sequence"/>
</dbReference>
<gene>
    <name evidence="2" type="ORF">AZE42_07921</name>
</gene>
<keyword evidence="3" id="KW-1185">Reference proteome</keyword>
<evidence type="ECO:0000313" key="3">
    <source>
        <dbReference type="Proteomes" id="UP000183567"/>
    </source>
</evidence>
<comment type="caution">
    <text evidence="2">The sequence shown here is derived from an EMBL/GenBank/DDBJ whole genome shotgun (WGS) entry which is preliminary data.</text>
</comment>
<feature type="region of interest" description="Disordered" evidence="1">
    <location>
        <begin position="1"/>
        <end position="25"/>
    </location>
</feature>
<organism evidence="2 3">
    <name type="scientific">Rhizopogon vesiculosus</name>
    <dbReference type="NCBI Taxonomy" id="180088"/>
    <lineage>
        <taxon>Eukaryota</taxon>
        <taxon>Fungi</taxon>
        <taxon>Dikarya</taxon>
        <taxon>Basidiomycota</taxon>
        <taxon>Agaricomycotina</taxon>
        <taxon>Agaricomycetes</taxon>
        <taxon>Agaricomycetidae</taxon>
        <taxon>Boletales</taxon>
        <taxon>Suillineae</taxon>
        <taxon>Rhizopogonaceae</taxon>
        <taxon>Rhizopogon</taxon>
    </lineage>
</organism>
<dbReference type="STRING" id="180088.A0A1J8QQY5"/>
<protein>
    <submittedName>
        <fullName evidence="2">Uncharacterized protein</fullName>
    </submittedName>
</protein>
<evidence type="ECO:0000313" key="2">
    <source>
        <dbReference type="EMBL" id="OJA11802.1"/>
    </source>
</evidence>
<accession>A0A1J8QQY5</accession>
<name>A0A1J8QQY5_9AGAM</name>
<proteinExistence type="predicted"/>
<dbReference type="EMBL" id="LVVM01004929">
    <property type="protein sequence ID" value="OJA11802.1"/>
    <property type="molecule type" value="Genomic_DNA"/>
</dbReference>
<dbReference type="OrthoDB" id="2671843at2759"/>
<evidence type="ECO:0000256" key="1">
    <source>
        <dbReference type="SAM" id="MobiDB-lite"/>
    </source>
</evidence>
<dbReference type="AlphaFoldDB" id="A0A1J8QQY5"/>
<reference evidence="2 3" key="1">
    <citation type="submission" date="2016-03" db="EMBL/GenBank/DDBJ databases">
        <title>Comparative genomics of the ectomycorrhizal sister species Rhizopogon vinicolor and Rhizopogon vesiculosus (Basidiomycota: Boletales) reveals a divergence of the mating type B locus.</title>
        <authorList>
            <person name="Mujic A.B."/>
            <person name="Kuo A."/>
            <person name="Tritt A."/>
            <person name="Lipzen A."/>
            <person name="Chen C."/>
            <person name="Johnson J."/>
            <person name="Sharma A."/>
            <person name="Barry K."/>
            <person name="Grigoriev I.V."/>
            <person name="Spatafora J.W."/>
        </authorList>
    </citation>
    <scope>NUCLEOTIDE SEQUENCE [LARGE SCALE GENOMIC DNA]</scope>
    <source>
        <strain evidence="2 3">AM-OR11-056</strain>
    </source>
</reference>